<keyword evidence="1" id="KW-1185">Reference proteome</keyword>
<protein>
    <submittedName>
        <fullName evidence="2">Uncharacterized protein LOC142167291</fullName>
    </submittedName>
</protein>
<evidence type="ECO:0000313" key="1">
    <source>
        <dbReference type="Proteomes" id="UP000790787"/>
    </source>
</evidence>
<evidence type="ECO:0000313" key="2">
    <source>
        <dbReference type="RefSeq" id="XP_075083556.1"/>
    </source>
</evidence>
<gene>
    <name evidence="2" type="primary">LOC142167291</name>
</gene>
<proteinExistence type="predicted"/>
<dbReference type="RefSeq" id="XP_075083556.1">
    <property type="nucleotide sequence ID" value="XM_075227455.1"/>
</dbReference>
<name>A0AC58SEZ8_TOBAC</name>
<reference evidence="2" key="2">
    <citation type="submission" date="2025-08" db="UniProtKB">
        <authorList>
            <consortium name="RefSeq"/>
        </authorList>
    </citation>
    <scope>IDENTIFICATION</scope>
    <source>
        <tissue evidence="2">Leaf</tissue>
    </source>
</reference>
<reference evidence="1" key="1">
    <citation type="journal article" date="2014" name="Nat. Commun.">
        <title>The tobacco genome sequence and its comparison with those of tomato and potato.</title>
        <authorList>
            <person name="Sierro N."/>
            <person name="Battey J.N."/>
            <person name="Ouadi S."/>
            <person name="Bakaher N."/>
            <person name="Bovet L."/>
            <person name="Willig A."/>
            <person name="Goepfert S."/>
            <person name="Peitsch M.C."/>
            <person name="Ivanov N.V."/>
        </authorList>
    </citation>
    <scope>NUCLEOTIDE SEQUENCE [LARGE SCALE GENOMIC DNA]</scope>
</reference>
<sequence>MSETTKISPTIITTSDILSTVKEIWKAIQQTYSKVNDVARIYELKMKVTAMKQGARSATEYANLLQGLWQEIDHYQCIQMLCPKDAVTLKRFIERERTYEFLAGLNVELDPVRVQILGKEELPSLNEAVSIVRAEEGHSNVMLDTQAGEGSAFVAKRVGQKENGMLQSSDNSTNPTNASKLFNRDSLYCTYCKKHRHTREMLEA</sequence>
<organism evidence="1 2">
    <name type="scientific">Nicotiana tabacum</name>
    <name type="common">Common tobacco</name>
    <dbReference type="NCBI Taxonomy" id="4097"/>
    <lineage>
        <taxon>Eukaryota</taxon>
        <taxon>Viridiplantae</taxon>
        <taxon>Streptophyta</taxon>
        <taxon>Embryophyta</taxon>
        <taxon>Tracheophyta</taxon>
        <taxon>Spermatophyta</taxon>
        <taxon>Magnoliopsida</taxon>
        <taxon>eudicotyledons</taxon>
        <taxon>Gunneridae</taxon>
        <taxon>Pentapetalae</taxon>
        <taxon>asterids</taxon>
        <taxon>lamiids</taxon>
        <taxon>Solanales</taxon>
        <taxon>Solanaceae</taxon>
        <taxon>Nicotianoideae</taxon>
        <taxon>Nicotianeae</taxon>
        <taxon>Nicotiana</taxon>
    </lineage>
</organism>
<dbReference type="Proteomes" id="UP000790787">
    <property type="component" value="Chromosome 12"/>
</dbReference>
<accession>A0AC58SEZ8</accession>